<comment type="caution">
    <text evidence="1">The sequence shown here is derived from an EMBL/GenBank/DDBJ whole genome shotgun (WGS) entry which is preliminary data.</text>
</comment>
<accession>A0A9P5Y8V2</accession>
<dbReference type="EMBL" id="MU150264">
    <property type="protein sequence ID" value="KAF9463280.1"/>
    <property type="molecule type" value="Genomic_DNA"/>
</dbReference>
<proteinExistence type="predicted"/>
<evidence type="ECO:0000313" key="2">
    <source>
        <dbReference type="Proteomes" id="UP000807353"/>
    </source>
</evidence>
<gene>
    <name evidence="1" type="ORF">BDZ94DRAFT_1259563</name>
</gene>
<organism evidence="1 2">
    <name type="scientific">Collybia nuda</name>
    <dbReference type="NCBI Taxonomy" id="64659"/>
    <lineage>
        <taxon>Eukaryota</taxon>
        <taxon>Fungi</taxon>
        <taxon>Dikarya</taxon>
        <taxon>Basidiomycota</taxon>
        <taxon>Agaricomycotina</taxon>
        <taxon>Agaricomycetes</taxon>
        <taxon>Agaricomycetidae</taxon>
        <taxon>Agaricales</taxon>
        <taxon>Tricholomatineae</taxon>
        <taxon>Clitocybaceae</taxon>
        <taxon>Collybia</taxon>
    </lineage>
</organism>
<dbReference type="Proteomes" id="UP000807353">
    <property type="component" value="Unassembled WGS sequence"/>
</dbReference>
<name>A0A9P5Y8V2_9AGAR</name>
<evidence type="ECO:0008006" key="3">
    <source>
        <dbReference type="Google" id="ProtNLM"/>
    </source>
</evidence>
<reference evidence="1" key="1">
    <citation type="submission" date="2020-11" db="EMBL/GenBank/DDBJ databases">
        <authorList>
            <consortium name="DOE Joint Genome Institute"/>
            <person name="Ahrendt S."/>
            <person name="Riley R."/>
            <person name="Andreopoulos W."/>
            <person name="Labutti K."/>
            <person name="Pangilinan J."/>
            <person name="Ruiz-Duenas F.J."/>
            <person name="Barrasa J.M."/>
            <person name="Sanchez-Garcia M."/>
            <person name="Camarero S."/>
            <person name="Miyauchi S."/>
            <person name="Serrano A."/>
            <person name="Linde D."/>
            <person name="Babiker R."/>
            <person name="Drula E."/>
            <person name="Ayuso-Fernandez I."/>
            <person name="Pacheco R."/>
            <person name="Padilla G."/>
            <person name="Ferreira P."/>
            <person name="Barriuso J."/>
            <person name="Kellner H."/>
            <person name="Castanera R."/>
            <person name="Alfaro M."/>
            <person name="Ramirez L."/>
            <person name="Pisabarro A.G."/>
            <person name="Kuo A."/>
            <person name="Tritt A."/>
            <person name="Lipzen A."/>
            <person name="He G."/>
            <person name="Yan M."/>
            <person name="Ng V."/>
            <person name="Cullen D."/>
            <person name="Martin F."/>
            <person name="Rosso M.-N."/>
            <person name="Henrissat B."/>
            <person name="Hibbett D."/>
            <person name="Martinez A.T."/>
            <person name="Grigoriev I.V."/>
        </authorList>
    </citation>
    <scope>NUCLEOTIDE SEQUENCE</scope>
    <source>
        <strain evidence="1">CBS 247.69</strain>
    </source>
</reference>
<keyword evidence="2" id="KW-1185">Reference proteome</keyword>
<sequence>MDSFTVANLVATTDSHPTNEEGGGSGSTVYCVVFAHTEETTITNEEGGGGGGTVYCVIA</sequence>
<evidence type="ECO:0000313" key="1">
    <source>
        <dbReference type="EMBL" id="KAF9463280.1"/>
    </source>
</evidence>
<dbReference type="AlphaFoldDB" id="A0A9P5Y8V2"/>
<protein>
    <recommendedName>
        <fullName evidence="3">Pheromone</fullName>
    </recommendedName>
</protein>